<sequence length="293" mass="34112">MNDSNKVSIITTVYNRKAMIQKLYNSLKEQKNKNFDWVVIDDGSTENIEKLVKKWKSENIINIKFKRVQNGGKMRAYKIALSLLETEYSIVVDSDDVLTTNAVEIILKEIKTSSENEIGFIFPRNEVNAKWNRIHRKNINIIELKAKYGIIESAIVINNAILKQNFTDDIFSVNEKFVSEEVLYNKFIEYGKFKVILKKIYISEYQLDGLTNKIFELWLKNPEGTLKLLNSRYNALDKCQLSICKKVIEKAKVILNLNAFCMIKNKNINENTPSIIFSLIMYMPSILVKKRFL</sequence>
<comment type="caution">
    <text evidence="2">The sequence shown here is derived from an EMBL/GenBank/DDBJ whole genome shotgun (WGS) entry which is preliminary data.</text>
</comment>
<dbReference type="CDD" id="cd00761">
    <property type="entry name" value="Glyco_tranf_GTA_type"/>
    <property type="match status" value="1"/>
</dbReference>
<proteinExistence type="predicted"/>
<keyword evidence="3" id="KW-1185">Reference proteome</keyword>
<accession>A0A0R1WQU4</accession>
<dbReference type="eggNOG" id="COG0463">
    <property type="taxonomic scope" value="Bacteria"/>
</dbReference>
<dbReference type="OrthoDB" id="9810303at2"/>
<dbReference type="InterPro" id="IPR029044">
    <property type="entry name" value="Nucleotide-diphossugar_trans"/>
</dbReference>
<keyword evidence="2" id="KW-0808">Transferase</keyword>
<dbReference type="AlphaFoldDB" id="A0A0R1WQU4"/>
<reference evidence="2 3" key="1">
    <citation type="journal article" date="2015" name="Genome Announc.">
        <title>Expanding the biotechnology potential of lactobacilli through comparative genomics of 213 strains and associated genera.</title>
        <authorList>
            <person name="Sun Z."/>
            <person name="Harris H.M."/>
            <person name="McCann A."/>
            <person name="Guo C."/>
            <person name="Argimon S."/>
            <person name="Zhang W."/>
            <person name="Yang X."/>
            <person name="Jeffery I.B."/>
            <person name="Cooney J.C."/>
            <person name="Kagawa T.F."/>
            <person name="Liu W."/>
            <person name="Song Y."/>
            <person name="Salvetti E."/>
            <person name="Wrobel A."/>
            <person name="Rasinkangas P."/>
            <person name="Parkhill J."/>
            <person name="Rea M.C."/>
            <person name="O'Sullivan O."/>
            <person name="Ritari J."/>
            <person name="Douillard F.P."/>
            <person name="Paul Ross R."/>
            <person name="Yang R."/>
            <person name="Briner A.E."/>
            <person name="Felis G.E."/>
            <person name="de Vos W.M."/>
            <person name="Barrangou R."/>
            <person name="Klaenhammer T.R."/>
            <person name="Caufield P.W."/>
            <person name="Cui Y."/>
            <person name="Zhang H."/>
            <person name="O'Toole P.W."/>
        </authorList>
    </citation>
    <scope>NUCLEOTIDE SEQUENCE [LARGE SCALE GENOMIC DNA]</scope>
    <source>
        <strain evidence="2 3">DSM 18933</strain>
    </source>
</reference>
<dbReference type="SUPFAM" id="SSF53448">
    <property type="entry name" value="Nucleotide-diphospho-sugar transferases"/>
    <property type="match status" value="1"/>
</dbReference>
<organism evidence="2 3">
    <name type="scientific">Ligilactobacillus hayakitensis DSM 18933 = JCM 14209</name>
    <dbReference type="NCBI Taxonomy" id="1423755"/>
    <lineage>
        <taxon>Bacteria</taxon>
        <taxon>Bacillati</taxon>
        <taxon>Bacillota</taxon>
        <taxon>Bacilli</taxon>
        <taxon>Lactobacillales</taxon>
        <taxon>Lactobacillaceae</taxon>
        <taxon>Ligilactobacillus</taxon>
    </lineage>
</organism>
<evidence type="ECO:0000313" key="3">
    <source>
        <dbReference type="Proteomes" id="UP000051054"/>
    </source>
</evidence>
<dbReference type="PANTHER" id="PTHR22916">
    <property type="entry name" value="GLYCOSYLTRANSFERASE"/>
    <property type="match status" value="1"/>
</dbReference>
<dbReference type="STRING" id="1423755.FC40_GL000370"/>
<dbReference type="Gene3D" id="3.90.550.10">
    <property type="entry name" value="Spore Coat Polysaccharide Biosynthesis Protein SpsA, Chain A"/>
    <property type="match status" value="1"/>
</dbReference>
<dbReference type="InterPro" id="IPR001173">
    <property type="entry name" value="Glyco_trans_2-like"/>
</dbReference>
<protein>
    <submittedName>
        <fullName evidence="2">Beta-glycosyltransferase</fullName>
    </submittedName>
</protein>
<dbReference type="Pfam" id="PF00535">
    <property type="entry name" value="Glycos_transf_2"/>
    <property type="match status" value="1"/>
</dbReference>
<dbReference type="EMBL" id="AZGD01000013">
    <property type="protein sequence ID" value="KRM20130.1"/>
    <property type="molecule type" value="Genomic_DNA"/>
</dbReference>
<dbReference type="RefSeq" id="WP_025023003.1">
    <property type="nucleotide sequence ID" value="NZ_AZGD01000013.1"/>
</dbReference>
<dbReference type="PATRIC" id="fig|1423755.3.peg.411"/>
<feature type="domain" description="Glycosyltransferase 2-like" evidence="1">
    <location>
        <begin position="8"/>
        <end position="148"/>
    </location>
</feature>
<gene>
    <name evidence="2" type="ORF">FC40_GL000370</name>
</gene>
<evidence type="ECO:0000259" key="1">
    <source>
        <dbReference type="Pfam" id="PF00535"/>
    </source>
</evidence>
<name>A0A0R1WQU4_9LACO</name>
<dbReference type="Proteomes" id="UP000051054">
    <property type="component" value="Unassembled WGS sequence"/>
</dbReference>
<dbReference type="GO" id="GO:0016740">
    <property type="term" value="F:transferase activity"/>
    <property type="evidence" value="ECO:0007669"/>
    <property type="project" value="UniProtKB-KW"/>
</dbReference>
<evidence type="ECO:0000313" key="2">
    <source>
        <dbReference type="EMBL" id="KRM20130.1"/>
    </source>
</evidence>